<proteinExistence type="predicted"/>
<protein>
    <submittedName>
        <fullName evidence="1">Uncharacterized protein</fullName>
    </submittedName>
</protein>
<dbReference type="EMBL" id="JBGMDY010000011">
    <property type="protein sequence ID" value="KAL2318177.1"/>
    <property type="molecule type" value="Genomic_DNA"/>
</dbReference>
<name>A0ABD1L3U3_9FABA</name>
<accession>A0ABD1L3U3</accession>
<reference evidence="1 2" key="1">
    <citation type="submission" date="2024-08" db="EMBL/GenBank/DDBJ databases">
        <title>Insights into the chromosomal genome structure of Flemingia macrophylla.</title>
        <authorList>
            <person name="Ding Y."/>
            <person name="Zhao Y."/>
            <person name="Bi W."/>
            <person name="Wu M."/>
            <person name="Zhao G."/>
            <person name="Gong Y."/>
            <person name="Li W."/>
            <person name="Zhang P."/>
        </authorList>
    </citation>
    <scope>NUCLEOTIDE SEQUENCE [LARGE SCALE GENOMIC DNA]</scope>
    <source>
        <strain evidence="1">DYQJB</strain>
        <tissue evidence="1">Leaf</tissue>
    </source>
</reference>
<keyword evidence="2" id="KW-1185">Reference proteome</keyword>
<dbReference type="Proteomes" id="UP001603857">
    <property type="component" value="Unassembled WGS sequence"/>
</dbReference>
<evidence type="ECO:0000313" key="1">
    <source>
        <dbReference type="EMBL" id="KAL2318177.1"/>
    </source>
</evidence>
<gene>
    <name evidence="1" type="ORF">Fmac_032053</name>
</gene>
<evidence type="ECO:0000313" key="2">
    <source>
        <dbReference type="Proteomes" id="UP001603857"/>
    </source>
</evidence>
<dbReference type="AlphaFoldDB" id="A0ABD1L3U3"/>
<sequence>MASVVLYLGDSISSIMMTLPLLLLIKNVSSQDECRELSCGPDEPLIRFPFELVKGMQDGRGLRRSNLSFFNCSSVGHRHLRNYMQLRPDAHDMISCPIYVSDSYDSILKMDLTSCTKMFDIIAPVKAFYLQENFLGLRWFKPNCIEGDIECFDCKRTRKRIHVSRSFIYAARAWVAWSHSFNGYNGRTIYVNQKFSDMVSTIITLAISSFNLTHSFCVKFVLELPFVLNDFVDNT</sequence>
<organism evidence="1 2">
    <name type="scientific">Flemingia macrophylla</name>
    <dbReference type="NCBI Taxonomy" id="520843"/>
    <lineage>
        <taxon>Eukaryota</taxon>
        <taxon>Viridiplantae</taxon>
        <taxon>Streptophyta</taxon>
        <taxon>Embryophyta</taxon>
        <taxon>Tracheophyta</taxon>
        <taxon>Spermatophyta</taxon>
        <taxon>Magnoliopsida</taxon>
        <taxon>eudicotyledons</taxon>
        <taxon>Gunneridae</taxon>
        <taxon>Pentapetalae</taxon>
        <taxon>rosids</taxon>
        <taxon>fabids</taxon>
        <taxon>Fabales</taxon>
        <taxon>Fabaceae</taxon>
        <taxon>Papilionoideae</taxon>
        <taxon>50 kb inversion clade</taxon>
        <taxon>NPAAA clade</taxon>
        <taxon>indigoferoid/millettioid clade</taxon>
        <taxon>Phaseoleae</taxon>
        <taxon>Flemingia</taxon>
    </lineage>
</organism>
<comment type="caution">
    <text evidence="1">The sequence shown here is derived from an EMBL/GenBank/DDBJ whole genome shotgun (WGS) entry which is preliminary data.</text>
</comment>